<accession>A0A6N7XZS6</accession>
<dbReference type="Gene3D" id="1.10.3720.10">
    <property type="entry name" value="MetI-like"/>
    <property type="match status" value="2"/>
</dbReference>
<dbReference type="GO" id="GO:0005886">
    <property type="term" value="C:plasma membrane"/>
    <property type="evidence" value="ECO:0007669"/>
    <property type="project" value="UniProtKB-SubCell"/>
</dbReference>
<feature type="transmembrane region" description="Helical" evidence="5">
    <location>
        <begin position="508"/>
        <end position="531"/>
    </location>
</feature>
<dbReference type="GO" id="GO:0055085">
    <property type="term" value="P:transmembrane transport"/>
    <property type="evidence" value="ECO:0007669"/>
    <property type="project" value="InterPro"/>
</dbReference>
<comment type="similarity">
    <text evidence="5">Belongs to the binding-protein-dependent transport system permease family.</text>
</comment>
<feature type="transmembrane region" description="Helical" evidence="5">
    <location>
        <begin position="12"/>
        <end position="38"/>
    </location>
</feature>
<feature type="domain" description="ABC transmembrane type-1" evidence="6">
    <location>
        <begin position="58"/>
        <end position="257"/>
    </location>
</feature>
<evidence type="ECO:0000256" key="5">
    <source>
        <dbReference type="RuleBase" id="RU363032"/>
    </source>
</evidence>
<evidence type="ECO:0000256" key="4">
    <source>
        <dbReference type="ARBA" id="ARBA00023136"/>
    </source>
</evidence>
<dbReference type="PROSITE" id="PS50928">
    <property type="entry name" value="ABC_TM1"/>
    <property type="match status" value="2"/>
</dbReference>
<evidence type="ECO:0000259" key="6">
    <source>
        <dbReference type="PROSITE" id="PS50928"/>
    </source>
</evidence>
<keyword evidence="5" id="KW-0813">Transport</keyword>
<dbReference type="PANTHER" id="PTHR43496">
    <property type="entry name" value="PROTEIN LPLB"/>
    <property type="match status" value="1"/>
</dbReference>
<dbReference type="Pfam" id="PF00528">
    <property type="entry name" value="BPD_transp_1"/>
    <property type="match status" value="2"/>
</dbReference>
<feature type="domain" description="ABC transmembrane type-1" evidence="6">
    <location>
        <begin position="338"/>
        <end position="528"/>
    </location>
</feature>
<feature type="transmembrane region" description="Helical" evidence="5">
    <location>
        <begin position="138"/>
        <end position="160"/>
    </location>
</feature>
<sequence length="548" mass="61210">MRKKLLDSLDKILMITIILSVLIFILYPFISVFITSLMENGRIDLSYFSFVKDEAYLIKNSITTGIYSTILSTIFSIMIAVYFYISTDRVKKIITAILMLTIISPPFVTSLSYIRLFGRRGFITYGLLGLSISPYGQLGIVLMQSLGFTSMNAILLMGYLKQIDKTLIESARSLGAKTTDIIKDIILPLMKPSIIVVMLLSFIRSLADFSTPRIIGGAFNVLATEAYLSIIAKGDIRRAATISVILFIPAIIVFILYMTKFQSLAMSQHGTNSGEGISIKRDGYLYNLMKTGAIFFLVWILIQYASIIMSAFTDIYKGKMYFTLNHFRESKINVLDTFPRTIFVALIAGIASSVIGLILEYYGFIRNYKSMKIIDFIATMPYIVPGTFFGIGYILAFNKPPLELTGTLLIVILNVTFRQLPFASKVGYSTLTQINRDTINSVKDLGGHDCHVIKDIILPLSKSGLYISFVNGFTSTMTTIGSIIFLIYPKQKLATMVMFDVIESGKYGVGSVIAFLIILVCLMVNGLYYLLLSRKEKKKDVSYSIGLN</sequence>
<organism evidence="7 8">
    <name type="scientific">Tissierella pigra</name>
    <dbReference type="NCBI Taxonomy" id="2607614"/>
    <lineage>
        <taxon>Bacteria</taxon>
        <taxon>Bacillati</taxon>
        <taxon>Bacillota</taxon>
        <taxon>Tissierellia</taxon>
        <taxon>Tissierellales</taxon>
        <taxon>Tissierellaceae</taxon>
        <taxon>Tissierella</taxon>
    </lineage>
</organism>
<feature type="transmembrane region" description="Helical" evidence="5">
    <location>
        <begin position="97"/>
        <end position="118"/>
    </location>
</feature>
<feature type="transmembrane region" description="Helical" evidence="5">
    <location>
        <begin position="293"/>
        <end position="316"/>
    </location>
</feature>
<keyword evidence="8" id="KW-1185">Reference proteome</keyword>
<dbReference type="PANTHER" id="PTHR43496:SF1">
    <property type="entry name" value="POLYGALACTURONAN_RHAMNOGALACTURONAN TRANSPORT SYSTEM PERMEASE PROTEIN YTEP"/>
    <property type="match status" value="1"/>
</dbReference>
<name>A0A6N7XZS6_9FIRM</name>
<reference evidence="7 8" key="1">
    <citation type="submission" date="2019-09" db="EMBL/GenBank/DDBJ databases">
        <title>In-depth cultivation of the pig gut microbiome towards novel bacterial diversity and tailored functional studies.</title>
        <authorList>
            <person name="Wylensek D."/>
            <person name="Hitch T.C.A."/>
            <person name="Clavel T."/>
        </authorList>
    </citation>
    <scope>NUCLEOTIDE SEQUENCE [LARGE SCALE GENOMIC DNA]</scope>
    <source>
        <strain evidence="7 8">WCA3-693-APC-4?</strain>
    </source>
</reference>
<protein>
    <submittedName>
        <fullName evidence="7">Iron ABC transporter permease</fullName>
    </submittedName>
</protein>
<dbReference type="InterPro" id="IPR000515">
    <property type="entry name" value="MetI-like"/>
</dbReference>
<dbReference type="InterPro" id="IPR035906">
    <property type="entry name" value="MetI-like_sf"/>
</dbReference>
<keyword evidence="3 5" id="KW-1133">Transmembrane helix</keyword>
<feature type="transmembrane region" description="Helical" evidence="5">
    <location>
        <begin position="66"/>
        <end position="85"/>
    </location>
</feature>
<comment type="caution">
    <text evidence="7">The sequence shown here is derived from an EMBL/GenBank/DDBJ whole genome shotgun (WGS) entry which is preliminary data.</text>
</comment>
<keyword evidence="2 5" id="KW-0812">Transmembrane</keyword>
<proteinExistence type="inferred from homology"/>
<keyword evidence="4 5" id="KW-0472">Membrane</keyword>
<feature type="transmembrane region" description="Helical" evidence="5">
    <location>
        <begin position="239"/>
        <end position="258"/>
    </location>
</feature>
<feature type="transmembrane region" description="Helical" evidence="5">
    <location>
        <begin position="214"/>
        <end position="232"/>
    </location>
</feature>
<dbReference type="AlphaFoldDB" id="A0A6N7XZS6"/>
<feature type="transmembrane region" description="Helical" evidence="5">
    <location>
        <begin position="181"/>
        <end position="202"/>
    </location>
</feature>
<dbReference type="CDD" id="cd06261">
    <property type="entry name" value="TM_PBP2"/>
    <property type="match status" value="2"/>
</dbReference>
<evidence type="ECO:0000256" key="2">
    <source>
        <dbReference type="ARBA" id="ARBA00022692"/>
    </source>
</evidence>
<dbReference type="SUPFAM" id="SSF161098">
    <property type="entry name" value="MetI-like"/>
    <property type="match status" value="2"/>
</dbReference>
<evidence type="ECO:0000256" key="1">
    <source>
        <dbReference type="ARBA" id="ARBA00004141"/>
    </source>
</evidence>
<dbReference type="RefSeq" id="WP_154442351.1">
    <property type="nucleotide sequence ID" value="NZ_VUNQ01000050.1"/>
</dbReference>
<gene>
    <name evidence="7" type="ORF">FYJ83_16135</name>
</gene>
<feature type="transmembrane region" description="Helical" evidence="5">
    <location>
        <begin position="376"/>
        <end position="396"/>
    </location>
</feature>
<feature type="transmembrane region" description="Helical" evidence="5">
    <location>
        <begin position="464"/>
        <end position="488"/>
    </location>
</feature>
<comment type="subcellular location">
    <subcellularLocation>
        <location evidence="5">Cell membrane</location>
        <topology evidence="5">Multi-pass membrane protein</topology>
    </subcellularLocation>
    <subcellularLocation>
        <location evidence="1">Membrane</location>
        <topology evidence="1">Multi-pass membrane protein</topology>
    </subcellularLocation>
</comment>
<evidence type="ECO:0000256" key="3">
    <source>
        <dbReference type="ARBA" id="ARBA00022989"/>
    </source>
</evidence>
<dbReference type="EMBL" id="VUNQ01000050">
    <property type="protein sequence ID" value="MSU02993.1"/>
    <property type="molecule type" value="Genomic_DNA"/>
</dbReference>
<evidence type="ECO:0000313" key="7">
    <source>
        <dbReference type="EMBL" id="MSU02993.1"/>
    </source>
</evidence>
<dbReference type="Proteomes" id="UP000469523">
    <property type="component" value="Unassembled WGS sequence"/>
</dbReference>
<evidence type="ECO:0000313" key="8">
    <source>
        <dbReference type="Proteomes" id="UP000469523"/>
    </source>
</evidence>
<feature type="transmembrane region" description="Helical" evidence="5">
    <location>
        <begin position="337"/>
        <end position="364"/>
    </location>
</feature>